<proteinExistence type="predicted"/>
<dbReference type="PROSITE" id="PS51257">
    <property type="entry name" value="PROKAR_LIPOPROTEIN"/>
    <property type="match status" value="1"/>
</dbReference>
<gene>
    <name evidence="2" type="ORF">AB5I84_10580</name>
</gene>
<evidence type="ECO:0000313" key="3">
    <source>
        <dbReference type="Proteomes" id="UP001562065"/>
    </source>
</evidence>
<protein>
    <recommendedName>
        <fullName evidence="4">Lipoprotein</fullName>
    </recommendedName>
</protein>
<feature type="signal peptide" evidence="1">
    <location>
        <begin position="1"/>
        <end position="20"/>
    </location>
</feature>
<evidence type="ECO:0000313" key="2">
    <source>
        <dbReference type="EMBL" id="MEY1662593.1"/>
    </source>
</evidence>
<name>A0ABV4AL57_9GAMM</name>
<sequence length="122" mass="13496">MGKGLSAMVLALLLAGCSTLPTTVESVTWDVLNNYHQPVLLEFYSQDRNAAWPGGGSAYVLEPGEQRQYSLSCRSTEQICYGAWLRNEPDWYWGTGLDDAHDCSQCCMTCAEGKQLNITLSH</sequence>
<keyword evidence="1" id="KW-0732">Signal</keyword>
<dbReference type="RefSeq" id="WP_369455827.1">
    <property type="nucleotide sequence ID" value="NZ_JBGCUO010000001.1"/>
</dbReference>
<organism evidence="2 3">
    <name type="scientific">Isoalcanivorax beigongshangi</name>
    <dbReference type="NCBI Taxonomy" id="3238810"/>
    <lineage>
        <taxon>Bacteria</taxon>
        <taxon>Pseudomonadati</taxon>
        <taxon>Pseudomonadota</taxon>
        <taxon>Gammaproteobacteria</taxon>
        <taxon>Oceanospirillales</taxon>
        <taxon>Alcanivoracaceae</taxon>
        <taxon>Isoalcanivorax</taxon>
    </lineage>
</organism>
<evidence type="ECO:0000256" key="1">
    <source>
        <dbReference type="SAM" id="SignalP"/>
    </source>
</evidence>
<keyword evidence="3" id="KW-1185">Reference proteome</keyword>
<evidence type="ECO:0008006" key="4">
    <source>
        <dbReference type="Google" id="ProtNLM"/>
    </source>
</evidence>
<feature type="chain" id="PRO_5047379900" description="Lipoprotein" evidence="1">
    <location>
        <begin position="21"/>
        <end position="122"/>
    </location>
</feature>
<dbReference type="EMBL" id="JBGCUO010000001">
    <property type="protein sequence ID" value="MEY1662593.1"/>
    <property type="molecule type" value="Genomic_DNA"/>
</dbReference>
<reference evidence="2 3" key="1">
    <citation type="submission" date="2024-07" db="EMBL/GenBank/DDBJ databases">
        <authorList>
            <person name="Ren Q."/>
        </authorList>
    </citation>
    <scope>NUCLEOTIDE SEQUENCE [LARGE SCALE GENOMIC DNA]</scope>
    <source>
        <strain evidence="2 3">REN37</strain>
    </source>
</reference>
<accession>A0ABV4AL57</accession>
<comment type="caution">
    <text evidence="2">The sequence shown here is derived from an EMBL/GenBank/DDBJ whole genome shotgun (WGS) entry which is preliminary data.</text>
</comment>
<dbReference type="Proteomes" id="UP001562065">
    <property type="component" value="Unassembled WGS sequence"/>
</dbReference>